<dbReference type="SUPFAM" id="SSF52047">
    <property type="entry name" value="RNI-like"/>
    <property type="match status" value="1"/>
</dbReference>
<dbReference type="OrthoDB" id="2269034at2759"/>
<name>A0A9W8IYI9_9AGAR</name>
<feature type="non-terminal residue" evidence="3">
    <location>
        <position position="511"/>
    </location>
</feature>
<evidence type="ECO:0000313" key="3">
    <source>
        <dbReference type="EMBL" id="KAJ2924154.1"/>
    </source>
</evidence>
<organism evidence="3 4">
    <name type="scientific">Candolleomyces eurysporus</name>
    <dbReference type="NCBI Taxonomy" id="2828524"/>
    <lineage>
        <taxon>Eukaryota</taxon>
        <taxon>Fungi</taxon>
        <taxon>Dikarya</taxon>
        <taxon>Basidiomycota</taxon>
        <taxon>Agaricomycotina</taxon>
        <taxon>Agaricomycetes</taxon>
        <taxon>Agaricomycetidae</taxon>
        <taxon>Agaricales</taxon>
        <taxon>Agaricineae</taxon>
        <taxon>Psathyrellaceae</taxon>
        <taxon>Candolleomyces</taxon>
    </lineage>
</organism>
<evidence type="ECO:0008006" key="5">
    <source>
        <dbReference type="Google" id="ProtNLM"/>
    </source>
</evidence>
<keyword evidence="4" id="KW-1185">Reference proteome</keyword>
<gene>
    <name evidence="3" type="ORF">H1R20_g12933</name>
</gene>
<reference evidence="3" key="1">
    <citation type="submission" date="2022-06" db="EMBL/GenBank/DDBJ databases">
        <title>Genome Sequence of Candolleomyces eurysporus.</title>
        <authorList>
            <person name="Buettner E."/>
        </authorList>
    </citation>
    <scope>NUCLEOTIDE SEQUENCE</scope>
    <source>
        <strain evidence="3">VTCC 930004</strain>
    </source>
</reference>
<feature type="compositionally biased region" description="Polar residues" evidence="2">
    <location>
        <begin position="1"/>
        <end position="13"/>
    </location>
</feature>
<dbReference type="EMBL" id="JANBPK010001242">
    <property type="protein sequence ID" value="KAJ2924154.1"/>
    <property type="molecule type" value="Genomic_DNA"/>
</dbReference>
<dbReference type="Gene3D" id="3.80.10.10">
    <property type="entry name" value="Ribonuclease Inhibitor"/>
    <property type="match status" value="1"/>
</dbReference>
<evidence type="ECO:0000256" key="2">
    <source>
        <dbReference type="SAM" id="MobiDB-lite"/>
    </source>
</evidence>
<dbReference type="InterPro" id="IPR032675">
    <property type="entry name" value="LRR_dom_sf"/>
</dbReference>
<dbReference type="Proteomes" id="UP001140091">
    <property type="component" value="Unassembled WGS sequence"/>
</dbReference>
<feature type="region of interest" description="Disordered" evidence="2">
    <location>
        <begin position="1"/>
        <end position="20"/>
    </location>
</feature>
<accession>A0A9W8IYI9</accession>
<protein>
    <recommendedName>
        <fullName evidence="5">F-box domain-containing protein</fullName>
    </recommendedName>
</protein>
<comment type="caution">
    <text evidence="3">The sequence shown here is derived from an EMBL/GenBank/DDBJ whole genome shotgun (WGS) entry which is preliminary data.</text>
</comment>
<evidence type="ECO:0000313" key="4">
    <source>
        <dbReference type="Proteomes" id="UP001140091"/>
    </source>
</evidence>
<keyword evidence="1" id="KW-0175">Coiled coil</keyword>
<proteinExistence type="predicted"/>
<dbReference type="AlphaFoldDB" id="A0A9W8IYI9"/>
<feature type="coiled-coil region" evidence="1">
    <location>
        <begin position="30"/>
        <end position="71"/>
    </location>
</feature>
<evidence type="ECO:0000256" key="1">
    <source>
        <dbReference type="SAM" id="Coils"/>
    </source>
</evidence>
<sequence>MSSATDSFQSLYASNRPPSPQEVSVAAEFLQRCNEKLQVMDTRIAALERELEELKAQRSIIEGERRQYTDILSPRRLLPPKVIGRFMELACVDDDEPESSQSLGTHQRLLPFMLVSREWCRAACGVAHFWTELEMDLTNPSSRDVQEIVTKATNRRARAAELPLSLKIAFSAAGPASTQIVDFIHSLIPRLGVFSLRLSVNSISDLQILDTLFHPASSSSALFWPTLHTLQISIHSEREIEAQSGVYIPSSNIPILRTAAISSPDVIFPSYQMICTNLMRLDLGPLSELISEEYMPILGTCKNLRSLRLRMQRQFRTDETDNIPVITLPRLTHLHIESSDPEESGRFLPLLRLPSLQSCTYIISAPGSYYFCIIYHLEELVQRSGCSESMEYLELHFGDDAFSYKMYELERLLMVVPRLTVLKLSSFAMEMRALHHCLPSVQELSIRNSREDMDEALQSFAEYLDYRFDAFPGVPLKARLQLVDTQRTLATRELLDSLRAKFGSSLDFAVD</sequence>